<evidence type="ECO:0000313" key="4">
    <source>
        <dbReference type="Proteomes" id="UP000623129"/>
    </source>
</evidence>
<protein>
    <submittedName>
        <fullName evidence="3">Myb/SANT-like DNA-binding domain-containing protein</fullName>
    </submittedName>
</protein>
<dbReference type="Proteomes" id="UP000623129">
    <property type="component" value="Unassembled WGS sequence"/>
</dbReference>
<feature type="region of interest" description="Disordered" evidence="1">
    <location>
        <begin position="1"/>
        <end position="20"/>
    </location>
</feature>
<sequence length="266" mass="29974">MTLGMDPLSNLVPKKTTQRMRGHNWSVDQTTLMLNLLREEQVTQRVTGPGTFTKQVWNRLAPILSAQSEPHRTNNELQRRWKPLKADFYDYKSCADKSGWGWDAEMRIPIAPEESYWEELRKLYRCKSKPFVWYEVMNELCGSNVATGHYAMSGALGKIFEDNVSKSDSSDDNLDAVRKVNEFDIRSFRNTMDVDSNFSVGNSVGGTHMEHSPDVAFLAASGISSGKRVREGPVGVAGDSYGKKSKGGPSRSNNNHDKQFLYSSDY</sequence>
<accession>A0A833VFF4</accession>
<dbReference type="Pfam" id="PF12776">
    <property type="entry name" value="Myb_DNA-bind_3"/>
    <property type="match status" value="1"/>
</dbReference>
<name>A0A833VFF4_9POAL</name>
<evidence type="ECO:0000313" key="3">
    <source>
        <dbReference type="EMBL" id="KAF3336731.1"/>
    </source>
</evidence>
<proteinExistence type="predicted"/>
<gene>
    <name evidence="3" type="ORF">FCM35_KLT19317</name>
</gene>
<organism evidence="3 4">
    <name type="scientific">Carex littledalei</name>
    <dbReference type="NCBI Taxonomy" id="544730"/>
    <lineage>
        <taxon>Eukaryota</taxon>
        <taxon>Viridiplantae</taxon>
        <taxon>Streptophyta</taxon>
        <taxon>Embryophyta</taxon>
        <taxon>Tracheophyta</taxon>
        <taxon>Spermatophyta</taxon>
        <taxon>Magnoliopsida</taxon>
        <taxon>Liliopsida</taxon>
        <taxon>Poales</taxon>
        <taxon>Cyperaceae</taxon>
        <taxon>Cyperoideae</taxon>
        <taxon>Cariceae</taxon>
        <taxon>Carex</taxon>
        <taxon>Carex subgen. Euthyceras</taxon>
    </lineage>
</organism>
<dbReference type="PANTHER" id="PTHR46929:SF3">
    <property type="entry name" value="MYB_SANT-LIKE DOMAIN-CONTAINING PROTEIN"/>
    <property type="match status" value="1"/>
</dbReference>
<dbReference type="EMBL" id="SWLB01000007">
    <property type="protein sequence ID" value="KAF3336731.1"/>
    <property type="molecule type" value="Genomic_DNA"/>
</dbReference>
<reference evidence="3" key="1">
    <citation type="submission" date="2020-01" db="EMBL/GenBank/DDBJ databases">
        <title>Genome sequence of Kobresia littledalei, the first chromosome-level genome in the family Cyperaceae.</title>
        <authorList>
            <person name="Qu G."/>
        </authorList>
    </citation>
    <scope>NUCLEOTIDE SEQUENCE</scope>
    <source>
        <strain evidence="3">C.B.Clarke</strain>
        <tissue evidence="3">Leaf</tissue>
    </source>
</reference>
<comment type="caution">
    <text evidence="3">The sequence shown here is derived from an EMBL/GenBank/DDBJ whole genome shotgun (WGS) entry which is preliminary data.</text>
</comment>
<dbReference type="InterPro" id="IPR001005">
    <property type="entry name" value="SANT/Myb"/>
</dbReference>
<dbReference type="GO" id="GO:0003677">
    <property type="term" value="F:DNA binding"/>
    <property type="evidence" value="ECO:0007669"/>
    <property type="project" value="UniProtKB-KW"/>
</dbReference>
<dbReference type="InterPro" id="IPR024752">
    <property type="entry name" value="Myb/SANT-like_dom"/>
</dbReference>
<dbReference type="PROSITE" id="PS50090">
    <property type="entry name" value="MYB_LIKE"/>
    <property type="match status" value="1"/>
</dbReference>
<keyword evidence="4" id="KW-1185">Reference proteome</keyword>
<dbReference type="AlphaFoldDB" id="A0A833VFF4"/>
<feature type="region of interest" description="Disordered" evidence="1">
    <location>
        <begin position="225"/>
        <end position="266"/>
    </location>
</feature>
<feature type="domain" description="Myb-like" evidence="2">
    <location>
        <begin position="17"/>
        <end position="85"/>
    </location>
</feature>
<evidence type="ECO:0000256" key="1">
    <source>
        <dbReference type="SAM" id="MobiDB-lite"/>
    </source>
</evidence>
<dbReference type="PANTHER" id="PTHR46929">
    <property type="entry name" value="EXPRESSED PROTEIN"/>
    <property type="match status" value="1"/>
</dbReference>
<keyword evidence="3" id="KW-0238">DNA-binding</keyword>
<dbReference type="OrthoDB" id="683390at2759"/>
<evidence type="ECO:0000259" key="2">
    <source>
        <dbReference type="PROSITE" id="PS50090"/>
    </source>
</evidence>